<keyword evidence="1" id="KW-0472">Membrane</keyword>
<proteinExistence type="predicted"/>
<name>A0A1J4KYD2_9EUKA</name>
<feature type="transmembrane region" description="Helical" evidence="1">
    <location>
        <begin position="764"/>
        <end position="788"/>
    </location>
</feature>
<keyword evidence="1" id="KW-1133">Transmembrane helix</keyword>
<sequence>MLFIFFSFFSKSETVNIYSQYSSTYENLCENFVLNSTGLFRNGTRINETFHLSSGTYADWTTADGQPFYFDVQSCNIFHWGMATSNNNPFILEPNGILRIWVDDATSISDPLHTSPNTISRKLTSMIHSMGNTPSIHIYDAMTSELCFNFSEIIYDDKNNWWETIVNCDGFYYFRIDFDDLTGFFSPTGDQPVVNTNVFPPLSPFFKSNGKYNYLPDLKNTVKCPCRPPLNLAVQDSQIYISPSNHHNYTILQGIDNVQFAGFLDNSIIFYSDGQITIQNFYANDQQISFKKELTNIATPKHCSFSNFWQNGRGYSAIISWDKNQPSLFYLINLTDSPKMYEKSLSDDKIIDVQGTMSSKNIFYFLSEKEMNNIFISIYSANKDEFIERENIPGIDKNAKIHWSPFGYIFILSNSTIKVSSDSHLHFSNLEFADENENDQSGHNSDSDYSNNLNITFAGIYENKKGYFLASTEEGFIYFFSLDSPQLSRLQVRMNYEEDTITVDPDKGTFSLIDSHNYVHAIPLESEISILKRYNKLWMKTICPKIISVEKNLPSGNIIMDKRDVLTFTGSIYSDNGQRFVIRSDPTLSINVTTSKSNIVQLQPQNNQFVNLQVQKFNITFHPGNPGVGRLLIHTTSPSWLCNFENIVRDVVVGCPSSKELRIRGGSNITQFYTNPYIRPIIDIYQNNEFIEEYTGNFTVETNYNIDFVISGNNIINKTNKNQIRIREFNKNHVMIIRLLDDSWSFCNLSVTAYITVYSPDRPYYSHFALGLFFYLILMVLVLSVTYYQTRNHKITNDKMNPYSKLD</sequence>
<dbReference type="RefSeq" id="XP_068369401.1">
    <property type="nucleotide sequence ID" value="XM_068497137.1"/>
</dbReference>
<gene>
    <name evidence="2" type="ORF">TRFO_13270</name>
</gene>
<reference evidence="2" key="1">
    <citation type="submission" date="2016-10" db="EMBL/GenBank/DDBJ databases">
        <authorList>
            <person name="Benchimol M."/>
            <person name="Almeida L.G."/>
            <person name="Vasconcelos A.T."/>
            <person name="Perreira-Neves A."/>
            <person name="Rosa I.A."/>
            <person name="Tasca T."/>
            <person name="Bogo M.R."/>
            <person name="de Souza W."/>
        </authorList>
    </citation>
    <scope>NUCLEOTIDE SEQUENCE [LARGE SCALE GENOMIC DNA]</scope>
    <source>
        <strain evidence="2">K</strain>
    </source>
</reference>
<organism evidence="2 3">
    <name type="scientific">Tritrichomonas foetus</name>
    <dbReference type="NCBI Taxonomy" id="1144522"/>
    <lineage>
        <taxon>Eukaryota</taxon>
        <taxon>Metamonada</taxon>
        <taxon>Parabasalia</taxon>
        <taxon>Tritrichomonadida</taxon>
        <taxon>Tritrichomonadidae</taxon>
        <taxon>Tritrichomonas</taxon>
    </lineage>
</organism>
<evidence type="ECO:0000313" key="3">
    <source>
        <dbReference type="Proteomes" id="UP000179807"/>
    </source>
</evidence>
<comment type="caution">
    <text evidence="2">The sequence shown here is derived from an EMBL/GenBank/DDBJ whole genome shotgun (WGS) entry which is preliminary data.</text>
</comment>
<keyword evidence="3" id="KW-1185">Reference proteome</keyword>
<keyword evidence="1" id="KW-0812">Transmembrane</keyword>
<dbReference type="GeneID" id="94831841"/>
<protein>
    <submittedName>
        <fullName evidence="2">Uncharacterized protein</fullName>
    </submittedName>
</protein>
<evidence type="ECO:0000313" key="2">
    <source>
        <dbReference type="EMBL" id="OHT16265.1"/>
    </source>
</evidence>
<dbReference type="VEuPathDB" id="TrichDB:TRFO_13270"/>
<evidence type="ECO:0000256" key="1">
    <source>
        <dbReference type="SAM" id="Phobius"/>
    </source>
</evidence>
<dbReference type="EMBL" id="MLAK01000123">
    <property type="protein sequence ID" value="OHT16265.1"/>
    <property type="molecule type" value="Genomic_DNA"/>
</dbReference>
<dbReference type="AlphaFoldDB" id="A0A1J4KYD2"/>
<dbReference type="Proteomes" id="UP000179807">
    <property type="component" value="Unassembled WGS sequence"/>
</dbReference>
<accession>A0A1J4KYD2</accession>